<accession>A0A1F7Y0I2</accession>
<dbReference type="Proteomes" id="UP000178419">
    <property type="component" value="Unassembled WGS sequence"/>
</dbReference>
<reference evidence="2 3" key="1">
    <citation type="journal article" date="2016" name="Nat. Commun.">
        <title>Thousands of microbial genomes shed light on interconnected biogeochemical processes in an aquifer system.</title>
        <authorList>
            <person name="Anantharaman K."/>
            <person name="Brown C.T."/>
            <person name="Hug L.A."/>
            <person name="Sharon I."/>
            <person name="Castelle C.J."/>
            <person name="Probst A.J."/>
            <person name="Thomas B.C."/>
            <person name="Singh A."/>
            <person name="Wilkins M.J."/>
            <person name="Karaoz U."/>
            <person name="Brodie E.L."/>
            <person name="Williams K.H."/>
            <person name="Hubbard S.S."/>
            <person name="Banfield J.F."/>
        </authorList>
    </citation>
    <scope>NUCLEOTIDE SEQUENCE [LARGE SCALE GENOMIC DNA]</scope>
</reference>
<dbReference type="InterPro" id="IPR023227">
    <property type="entry name" value="SAM_OH_AdoTrfase_C_sf"/>
</dbReference>
<gene>
    <name evidence="2" type="ORF">A2714_03440</name>
</gene>
<evidence type="ECO:0000259" key="1">
    <source>
        <dbReference type="Pfam" id="PF20257"/>
    </source>
</evidence>
<name>A0A1F7Y0I2_9BACT</name>
<organism evidence="2 3">
    <name type="scientific">Candidatus Woesebacteria bacterium RIFCSPHIGHO2_01_FULL_38_9</name>
    <dbReference type="NCBI Taxonomy" id="1802492"/>
    <lineage>
        <taxon>Bacteria</taxon>
        <taxon>Candidatus Woeseibacteriota</taxon>
    </lineage>
</organism>
<dbReference type="InterPro" id="IPR046470">
    <property type="entry name" value="SAM_HAT_C"/>
</dbReference>
<evidence type="ECO:0000313" key="3">
    <source>
        <dbReference type="Proteomes" id="UP000178419"/>
    </source>
</evidence>
<sequence length="275" mass="30335">MFITIINDCKSQNDIGRQETRLASLFDNCHISFVGVTSSLGSVPTLEASGNLIDVIDAAEGKKGIVIVNVAPRGEVKKDGTNGSSFCYFYYKETLVISTIKGYALSLIKKLKLVKNVNVVNVNEVLNDIVKLGLITKDVASKINNSQFRSFDFVPRLAYWLYNGVKIPSQTLSIDQISHPPSYIWLVDSFGNAKLTLFKDDLPLKGSPLKVKTNLGNFPFYERLKDVPDGETAIYTGSSGIGNNRFLEIATQNKEGSAERSLNIKVGKEIKFLNL</sequence>
<comment type="caution">
    <text evidence="2">The sequence shown here is derived from an EMBL/GenBank/DDBJ whole genome shotgun (WGS) entry which is preliminary data.</text>
</comment>
<feature type="domain" description="S-adenosyl-l-methionine hydroxide adenosyltransferase C-terminal" evidence="1">
    <location>
        <begin position="184"/>
        <end position="270"/>
    </location>
</feature>
<dbReference type="EMBL" id="MGGE01000035">
    <property type="protein sequence ID" value="OGM20710.1"/>
    <property type="molecule type" value="Genomic_DNA"/>
</dbReference>
<proteinExistence type="predicted"/>
<dbReference type="Pfam" id="PF20257">
    <property type="entry name" value="SAM_HAT_C"/>
    <property type="match status" value="1"/>
</dbReference>
<protein>
    <recommendedName>
        <fullName evidence="1">S-adenosyl-l-methionine hydroxide adenosyltransferase C-terminal domain-containing protein</fullName>
    </recommendedName>
</protein>
<dbReference type="Gene3D" id="2.40.30.90">
    <property type="entry name" value="Bacterial fluorinating enzyme like"/>
    <property type="match status" value="1"/>
</dbReference>
<dbReference type="AlphaFoldDB" id="A0A1F7Y0I2"/>
<evidence type="ECO:0000313" key="2">
    <source>
        <dbReference type="EMBL" id="OGM20710.1"/>
    </source>
</evidence>